<gene>
    <name evidence="2" type="ORF">H8S02_11545</name>
</gene>
<sequence>MKNPEAVQLIMRYYETWAGINAAYERFAARLGVTANLLYLLDLLCCVEQPLTQSEIGTRLGLPKQTVASMVSGLERKGYAVREVSSVDHRRRYVRLTEAGRACAQPLSDKICAFERAAFGRMQDAEQLALVETSEKLQRALHEVLDEE</sequence>
<dbReference type="Proteomes" id="UP000641741">
    <property type="component" value="Unassembled WGS sequence"/>
</dbReference>
<dbReference type="InterPro" id="IPR000835">
    <property type="entry name" value="HTH_MarR-typ"/>
</dbReference>
<proteinExistence type="predicted"/>
<dbReference type="InterPro" id="IPR039422">
    <property type="entry name" value="MarR/SlyA-like"/>
</dbReference>
<dbReference type="SMART" id="SM00347">
    <property type="entry name" value="HTH_MARR"/>
    <property type="match status" value="1"/>
</dbReference>
<accession>A0ABR7GQI2</accession>
<dbReference type="InterPro" id="IPR036390">
    <property type="entry name" value="WH_DNA-bd_sf"/>
</dbReference>
<dbReference type="InterPro" id="IPR036388">
    <property type="entry name" value="WH-like_DNA-bd_sf"/>
</dbReference>
<reference evidence="2 3" key="1">
    <citation type="submission" date="2020-08" db="EMBL/GenBank/DDBJ databases">
        <title>Genome public.</title>
        <authorList>
            <person name="Liu C."/>
            <person name="Sun Q."/>
        </authorList>
    </citation>
    <scope>NUCLEOTIDE SEQUENCE [LARGE SCALE GENOMIC DNA]</scope>
    <source>
        <strain evidence="2 3">M2</strain>
    </source>
</reference>
<organism evidence="2 3">
    <name type="scientific">Agathobaculum hominis</name>
    <dbReference type="NCBI Taxonomy" id="2763014"/>
    <lineage>
        <taxon>Bacteria</taxon>
        <taxon>Bacillati</taxon>
        <taxon>Bacillota</taxon>
        <taxon>Clostridia</taxon>
        <taxon>Eubacteriales</taxon>
        <taxon>Butyricicoccaceae</taxon>
        <taxon>Agathobaculum</taxon>
    </lineage>
</organism>
<evidence type="ECO:0000313" key="2">
    <source>
        <dbReference type="EMBL" id="MBC5696565.1"/>
    </source>
</evidence>
<dbReference type="SUPFAM" id="SSF46785">
    <property type="entry name" value="Winged helix' DNA-binding domain"/>
    <property type="match status" value="1"/>
</dbReference>
<dbReference type="Gene3D" id="1.10.10.10">
    <property type="entry name" value="Winged helix-like DNA-binding domain superfamily/Winged helix DNA-binding domain"/>
    <property type="match status" value="1"/>
</dbReference>
<dbReference type="RefSeq" id="WP_186970637.1">
    <property type="nucleotide sequence ID" value="NZ_JACOPK010000012.1"/>
</dbReference>
<protein>
    <submittedName>
        <fullName evidence="2">MarR family transcriptional regulator</fullName>
    </submittedName>
</protein>
<name>A0ABR7GQI2_9FIRM</name>
<evidence type="ECO:0000313" key="3">
    <source>
        <dbReference type="Proteomes" id="UP000641741"/>
    </source>
</evidence>
<dbReference type="PROSITE" id="PS50995">
    <property type="entry name" value="HTH_MARR_2"/>
    <property type="match status" value="1"/>
</dbReference>
<comment type="caution">
    <text evidence="2">The sequence shown here is derived from an EMBL/GenBank/DDBJ whole genome shotgun (WGS) entry which is preliminary data.</text>
</comment>
<dbReference type="EMBL" id="JACOPK010000012">
    <property type="protein sequence ID" value="MBC5696565.1"/>
    <property type="molecule type" value="Genomic_DNA"/>
</dbReference>
<feature type="domain" description="HTH marR-type" evidence="1">
    <location>
        <begin position="3"/>
        <end position="139"/>
    </location>
</feature>
<dbReference type="PANTHER" id="PTHR33164:SF43">
    <property type="entry name" value="HTH-TYPE TRANSCRIPTIONAL REPRESSOR YETL"/>
    <property type="match status" value="1"/>
</dbReference>
<dbReference type="PANTHER" id="PTHR33164">
    <property type="entry name" value="TRANSCRIPTIONAL REGULATOR, MARR FAMILY"/>
    <property type="match status" value="1"/>
</dbReference>
<evidence type="ECO:0000259" key="1">
    <source>
        <dbReference type="PROSITE" id="PS50995"/>
    </source>
</evidence>
<keyword evidence="3" id="KW-1185">Reference proteome</keyword>
<dbReference type="Pfam" id="PF12802">
    <property type="entry name" value="MarR_2"/>
    <property type="match status" value="1"/>
</dbReference>